<feature type="chain" id="PRO_5042975506" description="Secreted protein" evidence="1">
    <location>
        <begin position="17"/>
        <end position="99"/>
    </location>
</feature>
<dbReference type="AlphaFoldDB" id="A0AAN7L957"/>
<name>A0AAN7L957_9MYRT</name>
<evidence type="ECO:0000313" key="2">
    <source>
        <dbReference type="EMBL" id="KAK4779864.1"/>
    </source>
</evidence>
<comment type="caution">
    <text evidence="2">The sequence shown here is derived from an EMBL/GenBank/DDBJ whole genome shotgun (WGS) entry which is preliminary data.</text>
</comment>
<evidence type="ECO:0000256" key="1">
    <source>
        <dbReference type="SAM" id="SignalP"/>
    </source>
</evidence>
<evidence type="ECO:0008006" key="4">
    <source>
        <dbReference type="Google" id="ProtNLM"/>
    </source>
</evidence>
<accession>A0AAN7L957</accession>
<sequence length="99" mass="11214">MLTMLVVLFCMTCGLYEHDLCYLPHPSASSLICYFCNSCMSSSSSASQRIIGDWLLLLFIPSTDLRLVVLEQRLFISGCSYCRIYGKKTKSTSLQFCIF</sequence>
<gene>
    <name evidence="2" type="ORF">SAY87_015970</name>
</gene>
<dbReference type="Proteomes" id="UP001345219">
    <property type="component" value="Chromosome 13"/>
</dbReference>
<reference evidence="2 3" key="1">
    <citation type="journal article" date="2023" name="Hortic Res">
        <title>Pangenome of water caltrop reveals structural variations and asymmetric subgenome divergence after allopolyploidization.</title>
        <authorList>
            <person name="Zhang X."/>
            <person name="Chen Y."/>
            <person name="Wang L."/>
            <person name="Yuan Y."/>
            <person name="Fang M."/>
            <person name="Shi L."/>
            <person name="Lu R."/>
            <person name="Comes H.P."/>
            <person name="Ma Y."/>
            <person name="Chen Y."/>
            <person name="Huang G."/>
            <person name="Zhou Y."/>
            <person name="Zheng Z."/>
            <person name="Qiu Y."/>
        </authorList>
    </citation>
    <scope>NUCLEOTIDE SEQUENCE [LARGE SCALE GENOMIC DNA]</scope>
    <source>
        <tissue evidence="2">Roots</tissue>
    </source>
</reference>
<organism evidence="2 3">
    <name type="scientific">Trapa incisa</name>
    <dbReference type="NCBI Taxonomy" id="236973"/>
    <lineage>
        <taxon>Eukaryota</taxon>
        <taxon>Viridiplantae</taxon>
        <taxon>Streptophyta</taxon>
        <taxon>Embryophyta</taxon>
        <taxon>Tracheophyta</taxon>
        <taxon>Spermatophyta</taxon>
        <taxon>Magnoliopsida</taxon>
        <taxon>eudicotyledons</taxon>
        <taxon>Gunneridae</taxon>
        <taxon>Pentapetalae</taxon>
        <taxon>rosids</taxon>
        <taxon>malvids</taxon>
        <taxon>Myrtales</taxon>
        <taxon>Lythraceae</taxon>
        <taxon>Trapa</taxon>
    </lineage>
</organism>
<protein>
    <recommendedName>
        <fullName evidence="4">Secreted protein</fullName>
    </recommendedName>
</protein>
<keyword evidence="3" id="KW-1185">Reference proteome</keyword>
<dbReference type="EMBL" id="JAXIOK010000001">
    <property type="protein sequence ID" value="KAK4779864.1"/>
    <property type="molecule type" value="Genomic_DNA"/>
</dbReference>
<proteinExistence type="predicted"/>
<feature type="signal peptide" evidence="1">
    <location>
        <begin position="1"/>
        <end position="16"/>
    </location>
</feature>
<evidence type="ECO:0000313" key="3">
    <source>
        <dbReference type="Proteomes" id="UP001345219"/>
    </source>
</evidence>
<keyword evidence="1" id="KW-0732">Signal</keyword>